<comment type="caution">
    <text evidence="2">The sequence shown here is derived from an EMBL/GenBank/DDBJ whole genome shotgun (WGS) entry which is preliminary data.</text>
</comment>
<evidence type="ECO:0000313" key="2">
    <source>
        <dbReference type="EMBL" id="MDQ0996464.1"/>
    </source>
</evidence>
<dbReference type="EMBL" id="JAUSZT010000003">
    <property type="protein sequence ID" value="MDQ0996464.1"/>
    <property type="molecule type" value="Genomic_DNA"/>
</dbReference>
<keyword evidence="2" id="KW-0808">Transferase</keyword>
<name>A0ABU0S6T3_9HYPH</name>
<evidence type="ECO:0000313" key="3">
    <source>
        <dbReference type="Proteomes" id="UP001237780"/>
    </source>
</evidence>
<dbReference type="Proteomes" id="UP001237780">
    <property type="component" value="Unassembled WGS sequence"/>
</dbReference>
<accession>A0ABU0S6T3</accession>
<dbReference type="InterPro" id="IPR052519">
    <property type="entry name" value="Euk-type_GlcNAc_Kinase"/>
</dbReference>
<keyword evidence="3" id="KW-1185">Reference proteome</keyword>
<protein>
    <submittedName>
        <fullName evidence="2">Glucosamine kinase</fullName>
        <ecNumber evidence="2">2.7.1.8</ecNumber>
    </submittedName>
</protein>
<organism evidence="2 3">
    <name type="scientific">Phyllobacterium ifriqiyense</name>
    <dbReference type="NCBI Taxonomy" id="314238"/>
    <lineage>
        <taxon>Bacteria</taxon>
        <taxon>Pseudomonadati</taxon>
        <taxon>Pseudomonadota</taxon>
        <taxon>Alphaproteobacteria</taxon>
        <taxon>Hyphomicrobiales</taxon>
        <taxon>Phyllobacteriaceae</taxon>
        <taxon>Phyllobacterium</taxon>
    </lineage>
</organism>
<proteinExistence type="predicted"/>
<gene>
    <name evidence="2" type="ORF">QFZ34_001646</name>
</gene>
<dbReference type="EC" id="2.7.1.8" evidence="2"/>
<reference evidence="2 3" key="1">
    <citation type="submission" date="2023-07" db="EMBL/GenBank/DDBJ databases">
        <title>Comparative genomics of wheat-associated soil bacteria to identify genetic determinants of phenazine resistance.</title>
        <authorList>
            <person name="Mouncey N."/>
        </authorList>
    </citation>
    <scope>NUCLEOTIDE SEQUENCE [LARGE SCALE GENOMIC DNA]</scope>
    <source>
        <strain evidence="2 3">W4I11</strain>
    </source>
</reference>
<feature type="domain" description="ATPase BadF/BadG/BcrA/BcrD type" evidence="1">
    <location>
        <begin position="5"/>
        <end position="239"/>
    </location>
</feature>
<evidence type="ECO:0000259" key="1">
    <source>
        <dbReference type="Pfam" id="PF01869"/>
    </source>
</evidence>
<sequence length="295" mass="30827">MTYLLGIDGGGTGCRAALADLNGRILGIGKSGSANVMTDMDMARGNIMDATDAAFASAGIDKSHVGSLSAVLGLAGANVGDNAANLKASLPFKDALVLSDGLIALQGAIGNNDGTVVILGTGSLFIAREGDKVQFAGGWGFKVGDLGGGARLGRHLLEETLLAYDRFRPASELTQAVMQRYENNPHNIVRFAHAATPSDFGTLVPIIFDYAAVEDAVALAILQIAIDQIEQGLDTIMSARQTRLSLLGGLGPLYEKRLSARYQEKLQKPLNDALAGAVQLAVLNFASKSAEYIHV</sequence>
<dbReference type="SUPFAM" id="SSF53067">
    <property type="entry name" value="Actin-like ATPase domain"/>
    <property type="match status" value="2"/>
</dbReference>
<dbReference type="PANTHER" id="PTHR43190">
    <property type="entry name" value="N-ACETYL-D-GLUCOSAMINE KINASE"/>
    <property type="match status" value="1"/>
</dbReference>
<dbReference type="InterPro" id="IPR002731">
    <property type="entry name" value="ATPase_BadF"/>
</dbReference>
<dbReference type="CDD" id="cd24082">
    <property type="entry name" value="ASKHA_NBD_GspK-like"/>
    <property type="match status" value="1"/>
</dbReference>
<dbReference type="InterPro" id="IPR043129">
    <property type="entry name" value="ATPase_NBD"/>
</dbReference>
<dbReference type="RefSeq" id="WP_307279273.1">
    <property type="nucleotide sequence ID" value="NZ_JAUSZT010000003.1"/>
</dbReference>
<dbReference type="PANTHER" id="PTHR43190:SF3">
    <property type="entry name" value="N-ACETYL-D-GLUCOSAMINE KINASE"/>
    <property type="match status" value="1"/>
</dbReference>
<dbReference type="Gene3D" id="3.30.420.40">
    <property type="match status" value="2"/>
</dbReference>
<dbReference type="GO" id="GO:0047931">
    <property type="term" value="F:glucosamine kinase activity"/>
    <property type="evidence" value="ECO:0007669"/>
    <property type="project" value="UniProtKB-EC"/>
</dbReference>
<dbReference type="Pfam" id="PF01869">
    <property type="entry name" value="BcrAD_BadFG"/>
    <property type="match status" value="1"/>
</dbReference>
<keyword evidence="2" id="KW-0418">Kinase</keyword>